<dbReference type="Proteomes" id="UP000664521">
    <property type="component" value="Unassembled WGS sequence"/>
</dbReference>
<keyword evidence="8" id="KW-1185">Reference proteome</keyword>
<evidence type="ECO:0000313" key="7">
    <source>
        <dbReference type="EMBL" id="CAF9930180.1"/>
    </source>
</evidence>
<evidence type="ECO:0000256" key="1">
    <source>
        <dbReference type="ARBA" id="ARBA00004141"/>
    </source>
</evidence>
<sequence>MYQSAETFVARLPKFDFEETFSRSTSLHSTVSIHSNERTVDFKPDVFENAEKWSTAKKLFAVCTSLLIVTNSAISSSLPGGAVVYTAVHFQVTSQQQLALPMSVFLVGYIFGPLAFGPLSETYGRRIILLITFTGYTIFTLACALAPSWPALLVFRFF</sequence>
<dbReference type="Pfam" id="PF07690">
    <property type="entry name" value="MFS_1"/>
    <property type="match status" value="1"/>
</dbReference>
<keyword evidence="3 5" id="KW-1133">Transmembrane helix</keyword>
<dbReference type="GO" id="GO:0005886">
    <property type="term" value="C:plasma membrane"/>
    <property type="evidence" value="ECO:0007669"/>
    <property type="project" value="TreeGrafter"/>
</dbReference>
<dbReference type="SUPFAM" id="SSF103473">
    <property type="entry name" value="MFS general substrate transporter"/>
    <property type="match status" value="1"/>
</dbReference>
<dbReference type="InterPro" id="IPR020846">
    <property type="entry name" value="MFS_dom"/>
</dbReference>
<name>A0A8H3FUC4_9LECA</name>
<dbReference type="InterPro" id="IPR011701">
    <property type="entry name" value="MFS"/>
</dbReference>
<proteinExistence type="predicted"/>
<evidence type="ECO:0000256" key="2">
    <source>
        <dbReference type="ARBA" id="ARBA00022692"/>
    </source>
</evidence>
<feature type="transmembrane region" description="Helical" evidence="5">
    <location>
        <begin position="98"/>
        <end position="116"/>
    </location>
</feature>
<feature type="transmembrane region" description="Helical" evidence="5">
    <location>
        <begin position="128"/>
        <end position="149"/>
    </location>
</feature>
<comment type="caution">
    <text evidence="7">The sequence shown here is derived from an EMBL/GenBank/DDBJ whole genome shotgun (WGS) entry which is preliminary data.</text>
</comment>
<dbReference type="AlphaFoldDB" id="A0A8H3FUC4"/>
<reference evidence="7" key="1">
    <citation type="submission" date="2021-03" db="EMBL/GenBank/DDBJ databases">
        <authorList>
            <person name="Tagirdzhanova G."/>
        </authorList>
    </citation>
    <scope>NUCLEOTIDE SEQUENCE</scope>
</reference>
<evidence type="ECO:0000313" key="8">
    <source>
        <dbReference type="Proteomes" id="UP000664521"/>
    </source>
</evidence>
<protein>
    <recommendedName>
        <fullName evidence="6">Major facilitator superfamily (MFS) profile domain-containing protein</fullName>
    </recommendedName>
</protein>
<organism evidence="7 8">
    <name type="scientific">Heterodermia speciosa</name>
    <dbReference type="NCBI Taxonomy" id="116794"/>
    <lineage>
        <taxon>Eukaryota</taxon>
        <taxon>Fungi</taxon>
        <taxon>Dikarya</taxon>
        <taxon>Ascomycota</taxon>
        <taxon>Pezizomycotina</taxon>
        <taxon>Lecanoromycetes</taxon>
        <taxon>OSLEUM clade</taxon>
        <taxon>Lecanoromycetidae</taxon>
        <taxon>Caliciales</taxon>
        <taxon>Physciaceae</taxon>
        <taxon>Heterodermia</taxon>
    </lineage>
</organism>
<evidence type="ECO:0000256" key="3">
    <source>
        <dbReference type="ARBA" id="ARBA00022989"/>
    </source>
</evidence>
<feature type="transmembrane region" description="Helical" evidence="5">
    <location>
        <begin position="59"/>
        <end position="78"/>
    </location>
</feature>
<gene>
    <name evidence="7" type="ORF">HETSPECPRED_007558</name>
</gene>
<dbReference type="InterPro" id="IPR036259">
    <property type="entry name" value="MFS_trans_sf"/>
</dbReference>
<evidence type="ECO:0000256" key="5">
    <source>
        <dbReference type="SAM" id="Phobius"/>
    </source>
</evidence>
<evidence type="ECO:0000256" key="4">
    <source>
        <dbReference type="ARBA" id="ARBA00023136"/>
    </source>
</evidence>
<dbReference type="EMBL" id="CAJPDS010000055">
    <property type="protein sequence ID" value="CAF9930180.1"/>
    <property type="molecule type" value="Genomic_DNA"/>
</dbReference>
<accession>A0A8H3FUC4</accession>
<dbReference type="PANTHER" id="PTHR23502">
    <property type="entry name" value="MAJOR FACILITATOR SUPERFAMILY"/>
    <property type="match status" value="1"/>
</dbReference>
<feature type="non-terminal residue" evidence="7">
    <location>
        <position position="158"/>
    </location>
</feature>
<dbReference type="GO" id="GO:0022857">
    <property type="term" value="F:transmembrane transporter activity"/>
    <property type="evidence" value="ECO:0007669"/>
    <property type="project" value="InterPro"/>
</dbReference>
<dbReference type="OrthoDB" id="5141738at2759"/>
<dbReference type="Gene3D" id="1.20.1250.20">
    <property type="entry name" value="MFS general substrate transporter like domains"/>
    <property type="match status" value="1"/>
</dbReference>
<keyword evidence="4 5" id="KW-0472">Membrane</keyword>
<dbReference type="PANTHER" id="PTHR23502:SF74">
    <property type="entry name" value="MAJOR FACILITATOR SUPERFAMILY (MFS) PROFILE DOMAIN-CONTAINING PROTEIN"/>
    <property type="match status" value="1"/>
</dbReference>
<evidence type="ECO:0000259" key="6">
    <source>
        <dbReference type="PROSITE" id="PS50850"/>
    </source>
</evidence>
<keyword evidence="2 5" id="KW-0812">Transmembrane</keyword>
<feature type="domain" description="Major facilitator superfamily (MFS) profile" evidence="6">
    <location>
        <begin position="57"/>
        <end position="158"/>
    </location>
</feature>
<comment type="subcellular location">
    <subcellularLocation>
        <location evidence="1">Membrane</location>
        <topology evidence="1">Multi-pass membrane protein</topology>
    </subcellularLocation>
</comment>
<dbReference type="PROSITE" id="PS50850">
    <property type="entry name" value="MFS"/>
    <property type="match status" value="1"/>
</dbReference>